<evidence type="ECO:0000256" key="2">
    <source>
        <dbReference type="PROSITE-ProRule" id="PRU00169"/>
    </source>
</evidence>
<comment type="caution">
    <text evidence="2">Lacks conserved residue(s) required for the propagation of feature annotation.</text>
</comment>
<gene>
    <name evidence="5" type="ORF">Sya03_42520</name>
</gene>
<proteinExistence type="predicted"/>
<dbReference type="PANTHER" id="PTHR43214:SF37">
    <property type="entry name" value="TRANSCRIPTIONAL REGULATORY PROTEIN YDFI"/>
    <property type="match status" value="1"/>
</dbReference>
<keyword evidence="6" id="KW-1185">Reference proteome</keyword>
<evidence type="ECO:0000259" key="4">
    <source>
        <dbReference type="PROSITE" id="PS50110"/>
    </source>
</evidence>
<comment type="caution">
    <text evidence="5">The sequence shown here is derived from an EMBL/GenBank/DDBJ whole genome shotgun (WGS) entry which is preliminary data.</text>
</comment>
<dbReference type="SUPFAM" id="SSF52172">
    <property type="entry name" value="CheY-like"/>
    <property type="match status" value="1"/>
</dbReference>
<evidence type="ECO:0000256" key="1">
    <source>
        <dbReference type="ARBA" id="ARBA00023125"/>
    </source>
</evidence>
<dbReference type="Gene3D" id="3.40.50.2300">
    <property type="match status" value="1"/>
</dbReference>
<dbReference type="InterPro" id="IPR039420">
    <property type="entry name" value="WalR-like"/>
</dbReference>
<feature type="domain" description="Response regulatory" evidence="4">
    <location>
        <begin position="12"/>
        <end position="123"/>
    </location>
</feature>
<organism evidence="5 6">
    <name type="scientific">Spirilliplanes yamanashiensis</name>
    <dbReference type="NCBI Taxonomy" id="42233"/>
    <lineage>
        <taxon>Bacteria</taxon>
        <taxon>Bacillati</taxon>
        <taxon>Actinomycetota</taxon>
        <taxon>Actinomycetes</taxon>
        <taxon>Micromonosporales</taxon>
        <taxon>Micromonosporaceae</taxon>
        <taxon>Spirilliplanes</taxon>
    </lineage>
</organism>
<reference evidence="5" key="1">
    <citation type="submission" date="2021-01" db="EMBL/GenBank/DDBJ databases">
        <title>Whole genome shotgun sequence of Spirilliplanes yamanashiensis NBRC 15828.</title>
        <authorList>
            <person name="Komaki H."/>
            <person name="Tamura T."/>
        </authorList>
    </citation>
    <scope>NUCLEOTIDE SEQUENCE</scope>
    <source>
        <strain evidence="5">NBRC 15828</strain>
    </source>
</reference>
<dbReference type="PANTHER" id="PTHR43214">
    <property type="entry name" value="TWO-COMPONENT RESPONSE REGULATOR"/>
    <property type="match status" value="1"/>
</dbReference>
<evidence type="ECO:0000259" key="3">
    <source>
        <dbReference type="PROSITE" id="PS50043"/>
    </source>
</evidence>
<dbReference type="InterPro" id="IPR011006">
    <property type="entry name" value="CheY-like_superfamily"/>
</dbReference>
<dbReference type="SUPFAM" id="SSF46894">
    <property type="entry name" value="C-terminal effector domain of the bipartite response regulators"/>
    <property type="match status" value="1"/>
</dbReference>
<evidence type="ECO:0000313" key="5">
    <source>
        <dbReference type="EMBL" id="GIJ04900.1"/>
    </source>
</evidence>
<dbReference type="EMBL" id="BOOY01000030">
    <property type="protein sequence ID" value="GIJ04900.1"/>
    <property type="molecule type" value="Genomic_DNA"/>
</dbReference>
<dbReference type="GO" id="GO:0000160">
    <property type="term" value="P:phosphorelay signal transduction system"/>
    <property type="evidence" value="ECO:0007669"/>
    <property type="project" value="InterPro"/>
</dbReference>
<accession>A0A8J3YBV6</accession>
<dbReference type="AlphaFoldDB" id="A0A8J3YBV6"/>
<dbReference type="GO" id="GO:0006355">
    <property type="term" value="P:regulation of DNA-templated transcription"/>
    <property type="evidence" value="ECO:0007669"/>
    <property type="project" value="InterPro"/>
</dbReference>
<keyword evidence="1 5" id="KW-0238">DNA-binding</keyword>
<protein>
    <submittedName>
        <fullName evidence="5">DNA-binding response regulator</fullName>
    </submittedName>
</protein>
<dbReference type="GO" id="GO:0003677">
    <property type="term" value="F:DNA binding"/>
    <property type="evidence" value="ECO:0007669"/>
    <property type="project" value="UniProtKB-KW"/>
</dbReference>
<dbReference type="InterPro" id="IPR000792">
    <property type="entry name" value="Tscrpt_reg_LuxR_C"/>
</dbReference>
<dbReference type="CDD" id="cd06170">
    <property type="entry name" value="LuxR_C_like"/>
    <property type="match status" value="1"/>
</dbReference>
<dbReference type="Proteomes" id="UP000652013">
    <property type="component" value="Unassembled WGS sequence"/>
</dbReference>
<dbReference type="SMART" id="SM00421">
    <property type="entry name" value="HTH_LUXR"/>
    <property type="match status" value="1"/>
</dbReference>
<dbReference type="InterPro" id="IPR001789">
    <property type="entry name" value="Sig_transdc_resp-reg_receiver"/>
</dbReference>
<feature type="domain" description="HTH luxR-type" evidence="3">
    <location>
        <begin position="151"/>
        <end position="216"/>
    </location>
</feature>
<name>A0A8J3YBV6_9ACTN</name>
<evidence type="ECO:0000313" key="6">
    <source>
        <dbReference type="Proteomes" id="UP000652013"/>
    </source>
</evidence>
<dbReference type="PROSITE" id="PS50043">
    <property type="entry name" value="HTH_LUXR_2"/>
    <property type="match status" value="1"/>
</dbReference>
<dbReference type="PROSITE" id="PS50110">
    <property type="entry name" value="RESPONSE_REGULATORY"/>
    <property type="match status" value="1"/>
</dbReference>
<sequence>MRDSDHMQTAIRVLIVDSEQALAQGLAEALVHQPGIAAARAAHAPPAAGVDDDVVVAATDSEGWDALALIRDLAGRENAPAVVAISGDSDPERVAAAVAAGAISWAPKEIGLEQLAGVVVAAARGEAWLPPAVLARVLRVLAAGGGDAAARENPIDRLTVRERQILEFTARGLSRREIAAKLDVSVNTVRSHSQHMLSKLGVHTTLEAVALALREGAVTDRP</sequence>
<dbReference type="SMART" id="SM00448">
    <property type="entry name" value="REC"/>
    <property type="match status" value="1"/>
</dbReference>
<dbReference type="Pfam" id="PF00196">
    <property type="entry name" value="GerE"/>
    <property type="match status" value="1"/>
</dbReference>
<dbReference type="PRINTS" id="PR00038">
    <property type="entry name" value="HTHLUXR"/>
</dbReference>
<dbReference type="InterPro" id="IPR016032">
    <property type="entry name" value="Sig_transdc_resp-reg_C-effctor"/>
</dbReference>